<gene>
    <name evidence="16" type="ORF">SAMN04487788_1338</name>
</gene>
<comment type="cofactor">
    <cofactor evidence="2">
        <name>Zn(2+)</name>
        <dbReference type="ChEBI" id="CHEBI:29105"/>
    </cofactor>
</comment>
<evidence type="ECO:0000256" key="2">
    <source>
        <dbReference type="ARBA" id="ARBA00001947"/>
    </source>
</evidence>
<feature type="domain" description="Peptidase M1 membrane alanine aminopeptidase" evidence="15">
    <location>
        <begin position="363"/>
        <end position="508"/>
    </location>
</feature>
<feature type="signal peptide" evidence="14">
    <location>
        <begin position="1"/>
        <end position="44"/>
    </location>
</feature>
<keyword evidence="13" id="KW-0812">Transmembrane</keyword>
<keyword evidence="8" id="KW-0378">Hydrolase</keyword>
<keyword evidence="10" id="KW-0482">Metalloprotease</keyword>
<dbReference type="InterPro" id="IPR014782">
    <property type="entry name" value="Peptidase_M1_dom"/>
</dbReference>
<feature type="transmembrane region" description="Helical" evidence="13">
    <location>
        <begin position="765"/>
        <end position="784"/>
    </location>
</feature>
<name>A0A1H0NGM7_MICTS</name>
<dbReference type="PANTHER" id="PTHR11533">
    <property type="entry name" value="PROTEASE M1 ZINC METALLOPROTEASE"/>
    <property type="match status" value="1"/>
</dbReference>
<proteinExistence type="inferred from homology"/>
<dbReference type="GO" id="GO:0008237">
    <property type="term" value="F:metallopeptidase activity"/>
    <property type="evidence" value="ECO:0007669"/>
    <property type="project" value="UniProtKB-KW"/>
</dbReference>
<dbReference type="GO" id="GO:0006508">
    <property type="term" value="P:proteolysis"/>
    <property type="evidence" value="ECO:0007669"/>
    <property type="project" value="UniProtKB-KW"/>
</dbReference>
<dbReference type="AlphaFoldDB" id="A0A1H0NGM7"/>
<evidence type="ECO:0000256" key="9">
    <source>
        <dbReference type="ARBA" id="ARBA00022833"/>
    </source>
</evidence>
<evidence type="ECO:0000256" key="4">
    <source>
        <dbReference type="ARBA" id="ARBA00012564"/>
    </source>
</evidence>
<organism evidence="16 17">
    <name type="scientific">Microbacterium testaceum (strain StLB037)</name>
    <dbReference type="NCBI Taxonomy" id="979556"/>
    <lineage>
        <taxon>Bacteria</taxon>
        <taxon>Bacillati</taxon>
        <taxon>Actinomycetota</taxon>
        <taxon>Actinomycetes</taxon>
        <taxon>Micrococcales</taxon>
        <taxon>Microbacteriaceae</taxon>
        <taxon>Microbacterium</taxon>
    </lineage>
</organism>
<evidence type="ECO:0000256" key="1">
    <source>
        <dbReference type="ARBA" id="ARBA00000098"/>
    </source>
</evidence>
<evidence type="ECO:0000256" key="3">
    <source>
        <dbReference type="ARBA" id="ARBA00010136"/>
    </source>
</evidence>
<dbReference type="CDD" id="cd09603">
    <property type="entry name" value="M1_APN_like"/>
    <property type="match status" value="1"/>
</dbReference>
<dbReference type="EMBL" id="FNJN01000003">
    <property type="protein sequence ID" value="SDO91917.1"/>
    <property type="molecule type" value="Genomic_DNA"/>
</dbReference>
<evidence type="ECO:0000313" key="17">
    <source>
        <dbReference type="Proteomes" id="UP000186456"/>
    </source>
</evidence>
<keyword evidence="9" id="KW-0862">Zinc</keyword>
<evidence type="ECO:0000256" key="8">
    <source>
        <dbReference type="ARBA" id="ARBA00022801"/>
    </source>
</evidence>
<evidence type="ECO:0000256" key="10">
    <source>
        <dbReference type="ARBA" id="ARBA00023049"/>
    </source>
</evidence>
<dbReference type="Gene3D" id="2.60.40.2700">
    <property type="match status" value="1"/>
</dbReference>
<dbReference type="Pfam" id="PF01433">
    <property type="entry name" value="Peptidase_M1"/>
    <property type="match status" value="1"/>
</dbReference>
<dbReference type="InterPro" id="IPR050344">
    <property type="entry name" value="Peptidase_M1_aminopeptidases"/>
</dbReference>
<evidence type="ECO:0000256" key="5">
    <source>
        <dbReference type="ARBA" id="ARBA00015611"/>
    </source>
</evidence>
<keyword evidence="6" id="KW-0645">Protease</keyword>
<evidence type="ECO:0000256" key="6">
    <source>
        <dbReference type="ARBA" id="ARBA00022670"/>
    </source>
</evidence>
<accession>A0A1H0NGM7</accession>
<evidence type="ECO:0000256" key="11">
    <source>
        <dbReference type="ARBA" id="ARBA00029811"/>
    </source>
</evidence>
<dbReference type="EC" id="3.4.11.2" evidence="4"/>
<dbReference type="Gene3D" id="1.10.390.10">
    <property type="entry name" value="Neutral Protease Domain 2"/>
    <property type="match status" value="1"/>
</dbReference>
<comment type="similarity">
    <text evidence="3">Belongs to the peptidase M1 family.</text>
</comment>
<keyword evidence="13" id="KW-0472">Membrane</keyword>
<dbReference type="InterPro" id="IPR027268">
    <property type="entry name" value="Peptidase_M4/M1_CTD_sf"/>
</dbReference>
<dbReference type="SUPFAM" id="SSF55486">
    <property type="entry name" value="Metalloproteases ('zincins'), catalytic domain"/>
    <property type="match status" value="1"/>
</dbReference>
<evidence type="ECO:0000256" key="7">
    <source>
        <dbReference type="ARBA" id="ARBA00022723"/>
    </source>
</evidence>
<dbReference type="PRINTS" id="PR00756">
    <property type="entry name" value="ALADIPTASE"/>
</dbReference>
<protein>
    <recommendedName>
        <fullName evidence="5">Aminopeptidase N</fullName>
        <ecNumber evidence="4">3.4.11.2</ecNumber>
    </recommendedName>
    <alternativeName>
        <fullName evidence="11">Alanine aminopeptidase</fullName>
    </alternativeName>
    <alternativeName>
        <fullName evidence="12">Lysyl aminopeptidase</fullName>
    </alternativeName>
</protein>
<keyword evidence="14" id="KW-0732">Signal</keyword>
<dbReference type="InterPro" id="IPR042097">
    <property type="entry name" value="Aminopeptidase_N-like_N_sf"/>
</dbReference>
<comment type="catalytic activity">
    <reaction evidence="1">
        <text>Release of an N-terminal amino acid, Xaa-|-Yaa- from a peptide, amide or arylamide. Xaa is preferably Ala, but may be most amino acids including Pro (slow action). When a terminal hydrophobic residue is followed by a prolyl residue, the two may be released as an intact Xaa-Pro dipeptide.</text>
        <dbReference type="EC" id="3.4.11.2"/>
    </reaction>
</comment>
<evidence type="ECO:0000256" key="13">
    <source>
        <dbReference type="SAM" id="Phobius"/>
    </source>
</evidence>
<evidence type="ECO:0000313" key="16">
    <source>
        <dbReference type="EMBL" id="SDO91917.1"/>
    </source>
</evidence>
<dbReference type="Proteomes" id="UP000186456">
    <property type="component" value="Unassembled WGS sequence"/>
</dbReference>
<evidence type="ECO:0000256" key="12">
    <source>
        <dbReference type="ARBA" id="ARBA00031533"/>
    </source>
</evidence>
<keyword evidence="13" id="KW-1133">Transmembrane helix</keyword>
<dbReference type="InterPro" id="IPR001930">
    <property type="entry name" value="Peptidase_M1"/>
</dbReference>
<evidence type="ECO:0000256" key="14">
    <source>
        <dbReference type="SAM" id="SignalP"/>
    </source>
</evidence>
<feature type="chain" id="PRO_5010256208" description="Aminopeptidase N" evidence="14">
    <location>
        <begin position="45"/>
        <end position="796"/>
    </location>
</feature>
<dbReference type="GO" id="GO:0016285">
    <property type="term" value="F:alanyl aminopeptidase activity"/>
    <property type="evidence" value="ECO:0007669"/>
    <property type="project" value="UniProtKB-EC"/>
</dbReference>
<dbReference type="GO" id="GO:0008270">
    <property type="term" value="F:zinc ion binding"/>
    <property type="evidence" value="ECO:0007669"/>
    <property type="project" value="InterPro"/>
</dbReference>
<evidence type="ECO:0000259" key="15">
    <source>
        <dbReference type="Pfam" id="PF01433"/>
    </source>
</evidence>
<keyword evidence="7" id="KW-0479">Metal-binding</keyword>
<sequence length="796" mass="82130">MRQAPPAPPSHPPLLHQSVRFLGTAALAAGLVVSSVAAVTPALAADPVDGARTSGDAMFPNVGNGGYDALDYDIDLAWTPDAVQTGSVVAGSIVATSTMTARAAEPLRSFSLDFEGLVVDSVTVDGAPAAWLRETDAAAIAHKLVVTPATPVSGEFRVTVAYHGVPQAHVDADGSYEGWNPTTDGATMLGQPVGNMTGFPHNNTPGDKATYSISLDVPTTLSDATGAGAAPAAAVSNGELLSKTPSTDGTRTTWAWQQTKQMASELLIISIGRYDVIESSVTLTDGSTIPAWSFVDSTSTTANKATVTTAVSQLGPIIRNLESVYGPYPGRSAGVVVDRVPRGINYALETQDRSFFPTRIGFSTLVHELAHQWYGNNVSPTTWTDIWIAEGMATWSESYYAGSDGFGAGTPSREAQFDAWNSAPAGDDRWTIAPGAQTDSASLYDYQTYDRSAQFWAALRVAIGDDAFFPVVTQWQLRNAGTSRTGADLLALAEELSGRDLQAFYRDWILNADKPAWPDQFTLALSTSATAPLERGGSASYTLTAENTGLVPLASSTARLDVRGILDRASIDQTALPAGVTLTGDVLVWTIPATDPGRTATTTFAATVAEDASGGALTTEAAASLGGTCASCASTLAVQEYPVDAQAPIITGDTAAGATLTATTPGWTEGTSFAYSWAVDGTPIPDAMTPTFTIPAAAVGRTVTVTVTGSLAGYVAQSRTSAPFGPVVAAIVPAPSPSPSASGAAVASPPRGQLGATGSEAPMAAIMWALAALVGGSVLSVAAVRRRRGARRVESV</sequence>
<dbReference type="SUPFAM" id="SSF63737">
    <property type="entry name" value="Leukotriene A4 hydrolase N-terminal domain"/>
    <property type="match status" value="1"/>
</dbReference>
<reference evidence="16 17" key="1">
    <citation type="submission" date="2016-10" db="EMBL/GenBank/DDBJ databases">
        <authorList>
            <person name="de Groot N.N."/>
        </authorList>
    </citation>
    <scope>NUCLEOTIDE SEQUENCE [LARGE SCALE GENOMIC DNA]</scope>
    <source>
        <strain evidence="16 17">StLB037</strain>
    </source>
</reference>
<dbReference type="Gene3D" id="2.60.40.1730">
    <property type="entry name" value="tricorn interacting facor f3 domain"/>
    <property type="match status" value="1"/>
</dbReference>
<dbReference type="PANTHER" id="PTHR11533:SF297">
    <property type="entry name" value="AMINOPEPTIDASE N"/>
    <property type="match status" value="1"/>
</dbReference>